<keyword evidence="11" id="KW-0460">Magnesium</keyword>
<dbReference type="GO" id="GO:0006015">
    <property type="term" value="P:5-phosphoribose 1-diphosphate biosynthetic process"/>
    <property type="evidence" value="ECO:0007669"/>
    <property type="project" value="TreeGrafter"/>
</dbReference>
<dbReference type="STRING" id="1037660.A0A066VEV1"/>
<keyword evidence="9 15" id="KW-0418">Kinase</keyword>
<evidence type="ECO:0000256" key="1">
    <source>
        <dbReference type="ARBA" id="ARBA00001946"/>
    </source>
</evidence>
<keyword evidence="8" id="KW-0547">Nucleotide-binding</keyword>
<feature type="compositionally biased region" description="Polar residues" evidence="13">
    <location>
        <begin position="221"/>
        <end position="238"/>
    </location>
</feature>
<evidence type="ECO:0000256" key="11">
    <source>
        <dbReference type="ARBA" id="ARBA00022842"/>
    </source>
</evidence>
<evidence type="ECO:0000256" key="8">
    <source>
        <dbReference type="ARBA" id="ARBA00022741"/>
    </source>
</evidence>
<evidence type="ECO:0000256" key="9">
    <source>
        <dbReference type="ARBA" id="ARBA00022777"/>
    </source>
</evidence>
<dbReference type="OrthoDB" id="413572at2759"/>
<dbReference type="GO" id="GO:0016301">
    <property type="term" value="F:kinase activity"/>
    <property type="evidence" value="ECO:0007669"/>
    <property type="project" value="UniProtKB-KW"/>
</dbReference>
<dbReference type="Pfam" id="PF14572">
    <property type="entry name" value="Pribosyl_synth"/>
    <property type="match status" value="1"/>
</dbReference>
<keyword evidence="16" id="KW-1185">Reference proteome</keyword>
<proteinExistence type="inferred from homology"/>
<dbReference type="Proteomes" id="UP000027361">
    <property type="component" value="Unassembled WGS sequence"/>
</dbReference>
<feature type="compositionally biased region" description="Polar residues" evidence="13">
    <location>
        <begin position="259"/>
        <end position="270"/>
    </location>
</feature>
<dbReference type="GO" id="GO:0000287">
    <property type="term" value="F:magnesium ion binding"/>
    <property type="evidence" value="ECO:0007669"/>
    <property type="project" value="InterPro"/>
</dbReference>
<dbReference type="RefSeq" id="XP_013240251.1">
    <property type="nucleotide sequence ID" value="XM_013384797.1"/>
</dbReference>
<evidence type="ECO:0000256" key="6">
    <source>
        <dbReference type="ARBA" id="ARBA00022723"/>
    </source>
</evidence>
<dbReference type="PANTHER" id="PTHR10210:SF46">
    <property type="entry name" value="RIBOSE-PHOSPHATE DIPHOSPHOKINASE"/>
    <property type="match status" value="1"/>
</dbReference>
<keyword evidence="6" id="KW-0479">Metal-binding</keyword>
<dbReference type="SUPFAM" id="SSF53271">
    <property type="entry name" value="PRTase-like"/>
    <property type="match status" value="1"/>
</dbReference>
<comment type="cofactor">
    <cofactor evidence="1">
        <name>Mg(2+)</name>
        <dbReference type="ChEBI" id="CHEBI:18420"/>
    </cofactor>
</comment>
<evidence type="ECO:0000256" key="7">
    <source>
        <dbReference type="ARBA" id="ARBA00022727"/>
    </source>
</evidence>
<keyword evidence="7" id="KW-0545">Nucleotide biosynthesis</keyword>
<dbReference type="InterPro" id="IPR005946">
    <property type="entry name" value="Rib-P_diPkinase"/>
</dbReference>
<dbReference type="FunFam" id="3.40.50.2020:FF:000001">
    <property type="entry name" value="Ribose-phosphate pyrophosphokinase"/>
    <property type="match status" value="1"/>
</dbReference>
<dbReference type="InterPro" id="IPR029057">
    <property type="entry name" value="PRTase-like"/>
</dbReference>
<dbReference type="InterPro" id="IPR029099">
    <property type="entry name" value="Pribosyltran_N"/>
</dbReference>
<gene>
    <name evidence="15" type="ORF">K437DRAFT_259924</name>
</gene>
<keyword evidence="5" id="KW-0808">Transferase</keyword>
<evidence type="ECO:0000256" key="12">
    <source>
        <dbReference type="ARBA" id="ARBA00049535"/>
    </source>
</evidence>
<sequence length="476" mass="50926">MPGAIRLLTGSSHPELANLVAKRLGVPVTNCSCSRFADQSINVQVADSIRDDDTYIVQTGYSTSMDPNDALMELLIIISACKTASARRITAVIPAFPYSRHDKKDKSRAPITAKLVANMITIAGADHVITLDLHASQIQGFFDIPVDNLTSEPSVARWIRSNVHNWRDSIIVSPDAGGAKRATALADALGVDFALINRNRKREANRRARAARLAKHPGALSTRSSFSDLRSHPQTPLSGSIVVDPQMAPQQPGRGEPSSGVNSNQQIPLPSAMNDSLQALSMGDGNSSGASPPAVVKKQQFFDVANGVQANENGEWVMTDAEGYRVTSGSKSRPLDSATNDNAESGVSETEDERETKMEILVGDVAGRIAILIDDMIDTGKTLALAVKTLKDAGASEVYAIVAHGLLSGKATDLIKRLDVEKLVVTNTIPNSEKIAATENKLEIMDVSAVLAESIRRSHNGESISLLFREDAAALY</sequence>
<evidence type="ECO:0000256" key="3">
    <source>
        <dbReference type="ARBA" id="ARBA00006478"/>
    </source>
</evidence>
<dbReference type="NCBIfam" id="TIGR01251">
    <property type="entry name" value="ribP_PPkin"/>
    <property type="match status" value="1"/>
</dbReference>
<dbReference type="EMBL" id="JMSN01000149">
    <property type="protein sequence ID" value="KDN37120.1"/>
    <property type="molecule type" value="Genomic_DNA"/>
</dbReference>
<keyword evidence="10" id="KW-0067">ATP-binding</keyword>
<dbReference type="InterPro" id="IPR000836">
    <property type="entry name" value="PRTase_dom"/>
</dbReference>
<dbReference type="AlphaFoldDB" id="A0A066VEV1"/>
<dbReference type="InterPro" id="IPR000842">
    <property type="entry name" value="PRib_PP_synth_CS"/>
</dbReference>
<dbReference type="GO" id="GO:0005524">
    <property type="term" value="F:ATP binding"/>
    <property type="evidence" value="ECO:0007669"/>
    <property type="project" value="UniProtKB-KW"/>
</dbReference>
<feature type="region of interest" description="Disordered" evidence="13">
    <location>
        <begin position="326"/>
        <end position="355"/>
    </location>
</feature>
<evidence type="ECO:0000313" key="16">
    <source>
        <dbReference type="Proteomes" id="UP000027361"/>
    </source>
</evidence>
<dbReference type="Pfam" id="PF13793">
    <property type="entry name" value="Pribosyltran_N"/>
    <property type="match status" value="1"/>
</dbReference>
<dbReference type="GO" id="GO:0004749">
    <property type="term" value="F:ribose phosphate diphosphokinase activity"/>
    <property type="evidence" value="ECO:0007669"/>
    <property type="project" value="UniProtKB-EC"/>
</dbReference>
<dbReference type="HOGENOM" id="CLU_033546_1_2_1"/>
<dbReference type="GO" id="GO:0009156">
    <property type="term" value="P:ribonucleoside monophosphate biosynthetic process"/>
    <property type="evidence" value="ECO:0007669"/>
    <property type="project" value="InterPro"/>
</dbReference>
<dbReference type="InParanoid" id="A0A066VEV1"/>
<dbReference type="GO" id="GO:0006164">
    <property type="term" value="P:purine nucleotide biosynthetic process"/>
    <property type="evidence" value="ECO:0007669"/>
    <property type="project" value="TreeGrafter"/>
</dbReference>
<dbReference type="PANTHER" id="PTHR10210">
    <property type="entry name" value="RIBOSE-PHOSPHATE DIPHOSPHOKINASE FAMILY MEMBER"/>
    <property type="match status" value="1"/>
</dbReference>
<comment type="similarity">
    <text evidence="3">Belongs to the ribose-phosphate pyrophosphokinase family.</text>
</comment>
<organism evidence="15 16">
    <name type="scientific">Tilletiaria anomala (strain ATCC 24038 / CBS 436.72 / UBC 951)</name>
    <dbReference type="NCBI Taxonomy" id="1037660"/>
    <lineage>
        <taxon>Eukaryota</taxon>
        <taxon>Fungi</taxon>
        <taxon>Dikarya</taxon>
        <taxon>Basidiomycota</taxon>
        <taxon>Ustilaginomycotina</taxon>
        <taxon>Exobasidiomycetes</taxon>
        <taxon>Georgefischeriales</taxon>
        <taxon>Tilletiariaceae</taxon>
        <taxon>Tilletiaria</taxon>
    </lineage>
</organism>
<evidence type="ECO:0000256" key="4">
    <source>
        <dbReference type="ARBA" id="ARBA00013247"/>
    </source>
</evidence>
<evidence type="ECO:0000256" key="10">
    <source>
        <dbReference type="ARBA" id="ARBA00022840"/>
    </source>
</evidence>
<dbReference type="GeneID" id="25265413"/>
<evidence type="ECO:0000259" key="14">
    <source>
        <dbReference type="Pfam" id="PF13793"/>
    </source>
</evidence>
<dbReference type="GO" id="GO:0002189">
    <property type="term" value="C:ribose phosphate diphosphokinase complex"/>
    <property type="evidence" value="ECO:0007669"/>
    <property type="project" value="TreeGrafter"/>
</dbReference>
<evidence type="ECO:0000256" key="5">
    <source>
        <dbReference type="ARBA" id="ARBA00022679"/>
    </source>
</evidence>
<evidence type="ECO:0000313" key="15">
    <source>
        <dbReference type="EMBL" id="KDN37120.1"/>
    </source>
</evidence>
<reference evidence="15 16" key="1">
    <citation type="submission" date="2014-05" db="EMBL/GenBank/DDBJ databases">
        <title>Draft genome sequence of a rare smut relative, Tilletiaria anomala UBC 951.</title>
        <authorList>
            <consortium name="DOE Joint Genome Institute"/>
            <person name="Toome M."/>
            <person name="Kuo A."/>
            <person name="Henrissat B."/>
            <person name="Lipzen A."/>
            <person name="Tritt A."/>
            <person name="Yoshinaga Y."/>
            <person name="Zane M."/>
            <person name="Barry K."/>
            <person name="Grigoriev I.V."/>
            <person name="Spatafora J.W."/>
            <person name="Aimea M.C."/>
        </authorList>
    </citation>
    <scope>NUCLEOTIDE SEQUENCE [LARGE SCALE GENOMIC DNA]</scope>
    <source>
        <strain evidence="15 16">UBC 951</strain>
    </source>
</reference>
<protein>
    <recommendedName>
        <fullName evidence="4">ribose-phosphate diphosphokinase</fullName>
        <ecNumber evidence="4">2.7.6.1</ecNumber>
    </recommendedName>
</protein>
<comment type="catalytic activity">
    <reaction evidence="12">
        <text>D-ribose 5-phosphate + ATP = 5-phospho-alpha-D-ribose 1-diphosphate + AMP + H(+)</text>
        <dbReference type="Rhea" id="RHEA:15609"/>
        <dbReference type="ChEBI" id="CHEBI:15378"/>
        <dbReference type="ChEBI" id="CHEBI:30616"/>
        <dbReference type="ChEBI" id="CHEBI:58017"/>
        <dbReference type="ChEBI" id="CHEBI:78346"/>
        <dbReference type="ChEBI" id="CHEBI:456215"/>
        <dbReference type="EC" id="2.7.6.1"/>
    </reaction>
</comment>
<comment type="pathway">
    <text evidence="2">Metabolic intermediate biosynthesis; 5-phospho-alpha-D-ribose 1-diphosphate biosynthesis; 5-phospho-alpha-D-ribose 1-diphosphate from D-ribose 5-phosphate (route I): step 1/1.</text>
</comment>
<feature type="compositionally biased region" description="Basic residues" evidence="13">
    <location>
        <begin position="206"/>
        <end position="215"/>
    </location>
</feature>
<evidence type="ECO:0000256" key="13">
    <source>
        <dbReference type="SAM" id="MobiDB-lite"/>
    </source>
</evidence>
<feature type="region of interest" description="Disordered" evidence="13">
    <location>
        <begin position="206"/>
        <end position="270"/>
    </location>
</feature>
<dbReference type="PROSITE" id="PS00114">
    <property type="entry name" value="PRPP_SYNTHASE"/>
    <property type="match status" value="1"/>
</dbReference>
<dbReference type="CDD" id="cd06223">
    <property type="entry name" value="PRTases_typeI"/>
    <property type="match status" value="1"/>
</dbReference>
<accession>A0A066VEV1</accession>
<dbReference type="EC" id="2.7.6.1" evidence="4"/>
<evidence type="ECO:0000256" key="2">
    <source>
        <dbReference type="ARBA" id="ARBA00004996"/>
    </source>
</evidence>
<dbReference type="SMART" id="SM01400">
    <property type="entry name" value="Pribosyltran_N"/>
    <property type="match status" value="1"/>
</dbReference>
<feature type="domain" description="Ribose-phosphate pyrophosphokinase N-terminal" evidence="14">
    <location>
        <begin position="6"/>
        <end position="124"/>
    </location>
</feature>
<name>A0A066VEV1_TILAU</name>
<feature type="compositionally biased region" description="Polar residues" evidence="13">
    <location>
        <begin position="327"/>
        <end position="348"/>
    </location>
</feature>
<dbReference type="OMA" id="AIRRTHY"/>
<comment type="caution">
    <text evidence="15">The sequence shown here is derived from an EMBL/GenBank/DDBJ whole genome shotgun (WGS) entry which is preliminary data.</text>
</comment>
<dbReference type="GO" id="GO:0005737">
    <property type="term" value="C:cytoplasm"/>
    <property type="evidence" value="ECO:0007669"/>
    <property type="project" value="TreeGrafter"/>
</dbReference>
<dbReference type="Gene3D" id="3.40.50.2020">
    <property type="match status" value="3"/>
</dbReference>